<accession>A0ABW1SD01</accession>
<dbReference type="InterPro" id="IPR021436">
    <property type="entry name" value="DUF3085"/>
</dbReference>
<feature type="domain" description="Abortive infection protein-like C-terminal" evidence="1">
    <location>
        <begin position="79"/>
        <end position="154"/>
    </location>
</feature>
<dbReference type="InterPro" id="IPR026001">
    <property type="entry name" value="Abi-like_C"/>
</dbReference>
<proteinExistence type="predicted"/>
<evidence type="ECO:0000313" key="2">
    <source>
        <dbReference type="EMBL" id="MFC6199143.1"/>
    </source>
</evidence>
<reference evidence="3" key="1">
    <citation type="journal article" date="2019" name="Int. J. Syst. Evol. Microbiol.">
        <title>The Global Catalogue of Microorganisms (GCM) 10K type strain sequencing project: providing services to taxonomists for standard genome sequencing and annotation.</title>
        <authorList>
            <consortium name="The Broad Institute Genomics Platform"/>
            <consortium name="The Broad Institute Genome Sequencing Center for Infectious Disease"/>
            <person name="Wu L."/>
            <person name="Ma J."/>
        </authorList>
    </citation>
    <scope>NUCLEOTIDE SEQUENCE [LARGE SCALE GENOMIC DNA]</scope>
    <source>
        <strain evidence="3">CGMCC-1.15741</strain>
    </source>
</reference>
<sequence>MQKNSDPDKSSSFPADRLFNMLARAPYMSLGVLWEEAVDRVDADPSGALIAARRLLEAACRQVLDRTSNDISPSADLATLYNHASQALSVASSQQTQQTYKALFGAIYTIVQSVGELGSASGDAHGKPSHAYVSSISEAELALNLTGTVCIFLLSALESYLTLNERIGSDGHVFLRFDKTGVWRIFDHSRNSPKSLPFYEIDTGPALWLVGDKGIYLMSNGNPRPGFDGLNIPQGREQEIRSLTVHANGCDPEIVDFELWWKVHCAINDGSDFCYPLECGLFEDVLEHSDTEIVIVVGEDDIAIHSDREFRATFGDPALS</sequence>
<keyword evidence="3" id="KW-1185">Reference proteome</keyword>
<dbReference type="Pfam" id="PF14355">
    <property type="entry name" value="Abi_C"/>
    <property type="match status" value="1"/>
</dbReference>
<dbReference type="Proteomes" id="UP001596303">
    <property type="component" value="Unassembled WGS sequence"/>
</dbReference>
<name>A0ABW1SD01_9PROT</name>
<comment type="caution">
    <text evidence="2">The sequence shown here is derived from an EMBL/GenBank/DDBJ whole genome shotgun (WGS) entry which is preliminary data.</text>
</comment>
<evidence type="ECO:0000313" key="3">
    <source>
        <dbReference type="Proteomes" id="UP001596303"/>
    </source>
</evidence>
<dbReference type="RefSeq" id="WP_377379951.1">
    <property type="nucleotide sequence ID" value="NZ_JBHSSW010000026.1"/>
</dbReference>
<evidence type="ECO:0000259" key="1">
    <source>
        <dbReference type="Pfam" id="PF14355"/>
    </source>
</evidence>
<dbReference type="EMBL" id="JBHSSW010000026">
    <property type="protein sequence ID" value="MFC6199143.1"/>
    <property type="molecule type" value="Genomic_DNA"/>
</dbReference>
<dbReference type="Pfam" id="PF11284">
    <property type="entry name" value="DUF3085"/>
    <property type="match status" value="1"/>
</dbReference>
<protein>
    <submittedName>
        <fullName evidence="2">Abortive infection family protein</fullName>
    </submittedName>
</protein>
<gene>
    <name evidence="2" type="ORF">ACFQDM_13745</name>
</gene>
<organism evidence="2 3">
    <name type="scientific">Ponticaulis profundi</name>
    <dbReference type="NCBI Taxonomy" id="2665222"/>
    <lineage>
        <taxon>Bacteria</taxon>
        <taxon>Pseudomonadati</taxon>
        <taxon>Pseudomonadota</taxon>
        <taxon>Alphaproteobacteria</taxon>
        <taxon>Hyphomonadales</taxon>
        <taxon>Hyphomonadaceae</taxon>
        <taxon>Ponticaulis</taxon>
    </lineage>
</organism>